<organism evidence="1 2">
    <name type="scientific">Komagataeibacter xylinus</name>
    <name type="common">Gluconacetobacter xylinus</name>
    <dbReference type="NCBI Taxonomy" id="28448"/>
    <lineage>
        <taxon>Bacteria</taxon>
        <taxon>Pseudomonadati</taxon>
        <taxon>Pseudomonadota</taxon>
        <taxon>Alphaproteobacteria</taxon>
        <taxon>Acetobacterales</taxon>
        <taxon>Acetobacteraceae</taxon>
        <taxon>Komagataeibacter</taxon>
    </lineage>
</organism>
<evidence type="ECO:0000313" key="2">
    <source>
        <dbReference type="Proteomes" id="UP000464674"/>
    </source>
</evidence>
<reference evidence="1 2" key="1">
    <citation type="journal article" date="2020" name="Carbohydr. Polym.">
        <title>Characterization and optimization of production of bacterial cellulose from strain CGMCC 17276 based on whole-genome analysis.</title>
        <authorList>
            <person name="Lu T."/>
            <person name="Gao H."/>
            <person name="Liao B."/>
            <person name="Wu J."/>
            <person name="Zhang W."/>
            <person name="Huang J."/>
            <person name="Liu M."/>
            <person name="Huang J."/>
            <person name="Chang Z."/>
            <person name="Jin M."/>
            <person name="Yi Z."/>
            <person name="Jiang D."/>
        </authorList>
    </citation>
    <scope>NUCLEOTIDE SEQUENCE [LARGE SCALE GENOMIC DNA]</scope>
    <source>
        <strain evidence="1 2">CGMCC 17276</strain>
    </source>
</reference>
<name>A0A857FMV7_KOMXY</name>
<dbReference type="AlphaFoldDB" id="A0A857FMV7"/>
<protein>
    <submittedName>
        <fullName evidence="1">Uncharacterized protein</fullName>
    </submittedName>
</protein>
<dbReference type="OrthoDB" id="4014363at2"/>
<gene>
    <name evidence="1" type="ORF">FMA36_08945</name>
</gene>
<dbReference type="EMBL" id="CP041348">
    <property type="protein sequence ID" value="QHC35591.1"/>
    <property type="molecule type" value="Genomic_DNA"/>
</dbReference>
<accession>A0A857FMV7</accession>
<dbReference type="Proteomes" id="UP000464674">
    <property type="component" value="Chromosome"/>
</dbReference>
<dbReference type="RefSeq" id="WP_159262042.1">
    <property type="nucleotide sequence ID" value="NZ_CP041348.1"/>
</dbReference>
<evidence type="ECO:0000313" key="1">
    <source>
        <dbReference type="EMBL" id="QHC35591.1"/>
    </source>
</evidence>
<sequence>MACTDALQHVANAAGVAPRHAQHLALRKFYYPDTLDWKELVIARGRQVIQQALCGLAQESEV</sequence>
<proteinExistence type="predicted"/>